<dbReference type="EMBL" id="GBXM01072429">
    <property type="protein sequence ID" value="JAH36148.1"/>
    <property type="molecule type" value="Transcribed_RNA"/>
</dbReference>
<organism evidence="1">
    <name type="scientific">Anguilla anguilla</name>
    <name type="common">European freshwater eel</name>
    <name type="synonym">Muraena anguilla</name>
    <dbReference type="NCBI Taxonomy" id="7936"/>
    <lineage>
        <taxon>Eukaryota</taxon>
        <taxon>Metazoa</taxon>
        <taxon>Chordata</taxon>
        <taxon>Craniata</taxon>
        <taxon>Vertebrata</taxon>
        <taxon>Euteleostomi</taxon>
        <taxon>Actinopterygii</taxon>
        <taxon>Neopterygii</taxon>
        <taxon>Teleostei</taxon>
        <taxon>Anguilliformes</taxon>
        <taxon>Anguillidae</taxon>
        <taxon>Anguilla</taxon>
    </lineage>
</organism>
<accession>A0A0E9S6G6</accession>
<name>A0A0E9S6G6_ANGAN</name>
<reference evidence="1" key="1">
    <citation type="submission" date="2014-11" db="EMBL/GenBank/DDBJ databases">
        <authorList>
            <person name="Amaro Gonzalez C."/>
        </authorList>
    </citation>
    <scope>NUCLEOTIDE SEQUENCE</scope>
</reference>
<sequence length="17" mass="2206">MMVDMMYIFVHFWQILT</sequence>
<dbReference type="EMBL" id="GBXM01091593">
    <property type="protein sequence ID" value="JAH16984.1"/>
    <property type="molecule type" value="Transcribed_RNA"/>
</dbReference>
<dbReference type="AlphaFoldDB" id="A0A0E9S6G6"/>
<reference evidence="1" key="2">
    <citation type="journal article" date="2015" name="Fish Shellfish Immunol.">
        <title>Early steps in the European eel (Anguilla anguilla)-Vibrio vulnificus interaction in the gills: Role of the RtxA13 toxin.</title>
        <authorList>
            <person name="Callol A."/>
            <person name="Pajuelo D."/>
            <person name="Ebbesson L."/>
            <person name="Teles M."/>
            <person name="MacKenzie S."/>
            <person name="Amaro C."/>
        </authorList>
    </citation>
    <scope>NUCLEOTIDE SEQUENCE</scope>
</reference>
<protein>
    <submittedName>
        <fullName evidence="1">Uncharacterized protein</fullName>
    </submittedName>
</protein>
<proteinExistence type="predicted"/>
<evidence type="ECO:0000313" key="1">
    <source>
        <dbReference type="EMBL" id="JAH36148.1"/>
    </source>
</evidence>